<proteinExistence type="predicted"/>
<evidence type="ECO:0000313" key="1">
    <source>
        <dbReference type="EMBL" id="KAF0767227.1"/>
    </source>
</evidence>
<dbReference type="AlphaFoldDB" id="A0A6G0Z9H3"/>
<dbReference type="Proteomes" id="UP000478052">
    <property type="component" value="Unassembled WGS sequence"/>
</dbReference>
<name>A0A6G0Z9H3_APHCR</name>
<accession>A0A6G0Z9H3</accession>
<sequence length="153" mass="17667">MITGYPYHRPIKLIDCGTSEMMNKFSRIIRFVLLQIQLFISSITSIYSPDPLKKLPILEIIFHNNSSNANYDQDFLTCCQCNVDTVNTVDPLNFYQSILNSPLKIKVLEYVLYNCKSKSLGPDRIRYFFIKNSKTSQNTSQATLSLLFLTRYG</sequence>
<keyword evidence="1" id="KW-0808">Transferase</keyword>
<dbReference type="EMBL" id="VUJU01001018">
    <property type="protein sequence ID" value="KAF0767227.1"/>
    <property type="molecule type" value="Genomic_DNA"/>
</dbReference>
<keyword evidence="1" id="KW-0548">Nucleotidyltransferase</keyword>
<organism evidence="1 2">
    <name type="scientific">Aphis craccivora</name>
    <name type="common">Cowpea aphid</name>
    <dbReference type="NCBI Taxonomy" id="307492"/>
    <lineage>
        <taxon>Eukaryota</taxon>
        <taxon>Metazoa</taxon>
        <taxon>Ecdysozoa</taxon>
        <taxon>Arthropoda</taxon>
        <taxon>Hexapoda</taxon>
        <taxon>Insecta</taxon>
        <taxon>Pterygota</taxon>
        <taxon>Neoptera</taxon>
        <taxon>Paraneoptera</taxon>
        <taxon>Hemiptera</taxon>
        <taxon>Sternorrhyncha</taxon>
        <taxon>Aphidomorpha</taxon>
        <taxon>Aphidoidea</taxon>
        <taxon>Aphididae</taxon>
        <taxon>Aphidini</taxon>
        <taxon>Aphis</taxon>
        <taxon>Aphis</taxon>
    </lineage>
</organism>
<gene>
    <name evidence="1" type="ORF">FWK35_00001721</name>
</gene>
<comment type="caution">
    <text evidence="1">The sequence shown here is derived from an EMBL/GenBank/DDBJ whole genome shotgun (WGS) entry which is preliminary data.</text>
</comment>
<dbReference type="GO" id="GO:0003964">
    <property type="term" value="F:RNA-directed DNA polymerase activity"/>
    <property type="evidence" value="ECO:0007669"/>
    <property type="project" value="UniProtKB-KW"/>
</dbReference>
<keyword evidence="2" id="KW-1185">Reference proteome</keyword>
<protein>
    <submittedName>
        <fullName evidence="1">Reverse transcriptase domain-containing protein</fullName>
    </submittedName>
</protein>
<evidence type="ECO:0000313" key="2">
    <source>
        <dbReference type="Proteomes" id="UP000478052"/>
    </source>
</evidence>
<reference evidence="1 2" key="1">
    <citation type="submission" date="2019-08" db="EMBL/GenBank/DDBJ databases">
        <title>Whole genome of Aphis craccivora.</title>
        <authorList>
            <person name="Voronova N.V."/>
            <person name="Shulinski R.S."/>
            <person name="Bandarenka Y.V."/>
            <person name="Zhorov D.G."/>
            <person name="Warner D."/>
        </authorList>
    </citation>
    <scope>NUCLEOTIDE SEQUENCE [LARGE SCALE GENOMIC DNA]</scope>
    <source>
        <strain evidence="1">180601</strain>
        <tissue evidence="1">Whole Body</tissue>
    </source>
</reference>
<keyword evidence="1" id="KW-0695">RNA-directed DNA polymerase</keyword>